<reference evidence="3 4" key="1">
    <citation type="submission" date="2019-10" db="EMBL/GenBank/DDBJ databases">
        <title>Actinomadura rubteroloni sp. nov. and Actinomadura macrotermitis sp. nov., isolated from the gut of fungus growing-termite Macrotermes natalensis.</title>
        <authorList>
            <person name="Benndorf R."/>
            <person name="Martin K."/>
            <person name="Kuefner M."/>
            <person name="De Beer W."/>
            <person name="Kaster A.-K."/>
            <person name="Vollmers J."/>
            <person name="Poulsen M."/>
            <person name="Beemelmanns C."/>
        </authorList>
    </citation>
    <scope>NUCLEOTIDE SEQUENCE [LARGE SCALE GENOMIC DNA]</scope>
    <source>
        <strain evidence="3 4">RB68</strain>
    </source>
</reference>
<name>A0A7K0BNN8_9ACTN</name>
<dbReference type="Gene3D" id="3.40.50.1820">
    <property type="entry name" value="alpha/beta hydrolase"/>
    <property type="match status" value="1"/>
</dbReference>
<evidence type="ECO:0000313" key="3">
    <source>
        <dbReference type="EMBL" id="MQY02482.1"/>
    </source>
</evidence>
<comment type="caution">
    <text evidence="3">The sequence shown here is derived from an EMBL/GenBank/DDBJ whole genome shotgun (WGS) entry which is preliminary data.</text>
</comment>
<keyword evidence="4" id="KW-1185">Reference proteome</keyword>
<feature type="signal peptide" evidence="1">
    <location>
        <begin position="1"/>
        <end position="30"/>
    </location>
</feature>
<dbReference type="OrthoDB" id="8871309at2"/>
<dbReference type="EMBL" id="WEGH01000001">
    <property type="protein sequence ID" value="MQY02482.1"/>
    <property type="molecule type" value="Genomic_DNA"/>
</dbReference>
<accession>A0A7K0BNN8</accession>
<protein>
    <recommendedName>
        <fullName evidence="2">DUF676 domain-containing protein</fullName>
    </recommendedName>
</protein>
<dbReference type="Pfam" id="PF05057">
    <property type="entry name" value="DUF676"/>
    <property type="match status" value="1"/>
</dbReference>
<dbReference type="RefSeq" id="WP_153530656.1">
    <property type="nucleotide sequence ID" value="NZ_WEGH01000001.1"/>
</dbReference>
<feature type="chain" id="PRO_5029495198" description="DUF676 domain-containing protein" evidence="1">
    <location>
        <begin position="31"/>
        <end position="282"/>
    </location>
</feature>
<evidence type="ECO:0000256" key="1">
    <source>
        <dbReference type="SAM" id="SignalP"/>
    </source>
</evidence>
<sequence length="282" mass="30368">MRVPGRFVAVSALTAAVAAVPALHAVPAAAAGSADPVYLVHGVQWDGGADCASAWRQATPELRGQGLRGPVVMWGYYKGDRNCTRKYDGGRDTSVKELGRRLAWDIYLRHSRQGRYVNVLAHSMGGLVTAAALAGVRKYGGRSAAWPPYLRVRNAVTLSTPFRGTTCSARYRQCTDLRAGSALLRWLAASPNPQGRGGTDWTLIGAHDDTRVKTSSALGMKARHKDVYAAGQHITHVNLHHLAGPGNWKLAWSADYGKHVHRTAKGKSPLRLAAMALATTSW</sequence>
<dbReference type="InterPro" id="IPR029058">
    <property type="entry name" value="AB_hydrolase_fold"/>
</dbReference>
<keyword evidence="1" id="KW-0732">Signal</keyword>
<dbReference type="AlphaFoldDB" id="A0A7K0BNN8"/>
<dbReference type="InterPro" id="IPR007751">
    <property type="entry name" value="DUF676_lipase-like"/>
</dbReference>
<proteinExistence type="predicted"/>
<organism evidence="3 4">
    <name type="scientific">Actinomadura macrotermitis</name>
    <dbReference type="NCBI Taxonomy" id="2585200"/>
    <lineage>
        <taxon>Bacteria</taxon>
        <taxon>Bacillati</taxon>
        <taxon>Actinomycetota</taxon>
        <taxon>Actinomycetes</taxon>
        <taxon>Streptosporangiales</taxon>
        <taxon>Thermomonosporaceae</taxon>
        <taxon>Actinomadura</taxon>
    </lineage>
</organism>
<evidence type="ECO:0000313" key="4">
    <source>
        <dbReference type="Proteomes" id="UP000487268"/>
    </source>
</evidence>
<dbReference type="SUPFAM" id="SSF53474">
    <property type="entry name" value="alpha/beta-Hydrolases"/>
    <property type="match status" value="1"/>
</dbReference>
<gene>
    <name evidence="3" type="ORF">ACRB68_05120</name>
</gene>
<dbReference type="Proteomes" id="UP000487268">
    <property type="component" value="Unassembled WGS sequence"/>
</dbReference>
<feature type="domain" description="DUF676" evidence="2">
    <location>
        <begin position="95"/>
        <end position="192"/>
    </location>
</feature>
<evidence type="ECO:0000259" key="2">
    <source>
        <dbReference type="Pfam" id="PF05057"/>
    </source>
</evidence>